<comment type="caution">
    <text evidence="12">The sequence shown here is derived from an EMBL/GenBank/DDBJ whole genome shotgun (WGS) entry which is preliminary data.</text>
</comment>
<dbReference type="PROSITE" id="PS00365">
    <property type="entry name" value="NIR_SIR"/>
    <property type="match status" value="1"/>
</dbReference>
<evidence type="ECO:0000259" key="10">
    <source>
        <dbReference type="Pfam" id="PF00590"/>
    </source>
</evidence>
<dbReference type="GO" id="GO:0030789">
    <property type="term" value="F:precorrin-3B C17-methyltransferase activity"/>
    <property type="evidence" value="ECO:0007669"/>
    <property type="project" value="UniProtKB-EC"/>
</dbReference>
<dbReference type="InterPro" id="IPR014776">
    <property type="entry name" value="4pyrrole_Mease_sub2"/>
</dbReference>
<dbReference type="Proteomes" id="UP001595752">
    <property type="component" value="Unassembled WGS sequence"/>
</dbReference>
<gene>
    <name evidence="12" type="primary">cobJ</name>
    <name evidence="12" type="ORF">ACFOU2_10830</name>
</gene>
<evidence type="ECO:0000256" key="9">
    <source>
        <dbReference type="ARBA" id="ARBA00023014"/>
    </source>
</evidence>
<organism evidence="12 13">
    <name type="scientific">Bacillus songklensis</name>
    <dbReference type="NCBI Taxonomy" id="1069116"/>
    <lineage>
        <taxon>Bacteria</taxon>
        <taxon>Bacillati</taxon>
        <taxon>Bacillota</taxon>
        <taxon>Bacilli</taxon>
        <taxon>Bacillales</taxon>
        <taxon>Bacillaceae</taxon>
        <taxon>Bacillus</taxon>
    </lineage>
</organism>
<dbReference type="GO" id="GO:0032259">
    <property type="term" value="P:methylation"/>
    <property type="evidence" value="ECO:0007669"/>
    <property type="project" value="UniProtKB-KW"/>
</dbReference>
<keyword evidence="8" id="KW-0408">Iron</keyword>
<dbReference type="InterPro" id="IPR006363">
    <property type="entry name" value="Cbl_synth_CobJ/CibH_dom"/>
</dbReference>
<keyword evidence="5 12" id="KW-0808">Transferase</keyword>
<evidence type="ECO:0000256" key="7">
    <source>
        <dbReference type="ARBA" id="ARBA00022723"/>
    </source>
</evidence>
<proteinExistence type="predicted"/>
<dbReference type="Gene3D" id="3.30.950.10">
    <property type="entry name" value="Methyltransferase, Cobalt-precorrin-4 Transmethylase, Domain 2"/>
    <property type="match status" value="1"/>
</dbReference>
<dbReference type="Gene3D" id="3.40.1010.10">
    <property type="entry name" value="Cobalt-precorrin-4 Transmethylase, Domain 1"/>
    <property type="match status" value="1"/>
</dbReference>
<dbReference type="RefSeq" id="WP_377914942.1">
    <property type="nucleotide sequence ID" value="NZ_JBHRZT010000044.1"/>
</dbReference>
<evidence type="ECO:0000259" key="11">
    <source>
        <dbReference type="Pfam" id="PF01077"/>
    </source>
</evidence>
<evidence type="ECO:0000313" key="13">
    <source>
        <dbReference type="Proteomes" id="UP001595752"/>
    </source>
</evidence>
<dbReference type="Pfam" id="PF01077">
    <property type="entry name" value="NIR_SIR"/>
    <property type="match status" value="1"/>
</dbReference>
<evidence type="ECO:0000313" key="12">
    <source>
        <dbReference type="EMBL" id="MFC3883953.1"/>
    </source>
</evidence>
<keyword evidence="9" id="KW-0411">Iron-sulfur</keyword>
<dbReference type="PANTHER" id="PTHR47036">
    <property type="entry name" value="COBALT-FACTOR III C(17)-METHYLTRANSFERASE-RELATED"/>
    <property type="match status" value="1"/>
</dbReference>
<dbReference type="InterPro" id="IPR014777">
    <property type="entry name" value="4pyrrole_Mease_sub1"/>
</dbReference>
<keyword evidence="7" id="KW-0479">Metal-binding</keyword>
<evidence type="ECO:0000256" key="4">
    <source>
        <dbReference type="ARBA" id="ARBA00022603"/>
    </source>
</evidence>
<keyword evidence="3" id="KW-0169">Cobalamin biosynthesis</keyword>
<accession>A0ABV8B0Z6</accession>
<name>A0ABV8B0Z6_9BACI</name>
<dbReference type="InterPro" id="IPR006066">
    <property type="entry name" value="NO2/SO3_Rdtase_FeS/sirohaem_BS"/>
</dbReference>
<evidence type="ECO:0000256" key="2">
    <source>
        <dbReference type="ARBA" id="ARBA00022485"/>
    </source>
</evidence>
<reference evidence="13" key="1">
    <citation type="journal article" date="2019" name="Int. J. Syst. Evol. Microbiol.">
        <title>The Global Catalogue of Microorganisms (GCM) 10K type strain sequencing project: providing services to taxonomists for standard genome sequencing and annotation.</title>
        <authorList>
            <consortium name="The Broad Institute Genomics Platform"/>
            <consortium name="The Broad Institute Genome Sequencing Center for Infectious Disease"/>
            <person name="Wu L."/>
            <person name="Ma J."/>
        </authorList>
    </citation>
    <scope>NUCLEOTIDE SEQUENCE [LARGE SCALE GENOMIC DNA]</scope>
    <source>
        <strain evidence="13">CCUG 61889</strain>
    </source>
</reference>
<dbReference type="InterPro" id="IPR035996">
    <property type="entry name" value="4pyrrol_Methylase_sf"/>
</dbReference>
<dbReference type="Gene3D" id="3.30.413.10">
    <property type="entry name" value="Sulfite Reductase Hemoprotein, domain 1"/>
    <property type="match status" value="1"/>
</dbReference>
<dbReference type="EMBL" id="JBHRZT010000044">
    <property type="protein sequence ID" value="MFC3883953.1"/>
    <property type="molecule type" value="Genomic_DNA"/>
</dbReference>
<comment type="pathway">
    <text evidence="1">Cofactor biosynthesis; adenosylcobalamin biosynthesis.</text>
</comment>
<dbReference type="CDD" id="cd11646">
    <property type="entry name" value="Precorrin_3B_C17_MT"/>
    <property type="match status" value="1"/>
</dbReference>
<keyword evidence="4 12" id="KW-0489">Methyltransferase</keyword>
<keyword evidence="6" id="KW-0949">S-adenosyl-L-methionine</keyword>
<evidence type="ECO:0000256" key="6">
    <source>
        <dbReference type="ARBA" id="ARBA00022691"/>
    </source>
</evidence>
<dbReference type="InterPro" id="IPR000878">
    <property type="entry name" value="4pyrrol_Mease"/>
</dbReference>
<evidence type="ECO:0000256" key="5">
    <source>
        <dbReference type="ARBA" id="ARBA00022679"/>
    </source>
</evidence>
<evidence type="ECO:0000256" key="3">
    <source>
        <dbReference type="ARBA" id="ARBA00022573"/>
    </source>
</evidence>
<evidence type="ECO:0000256" key="8">
    <source>
        <dbReference type="ARBA" id="ARBA00023004"/>
    </source>
</evidence>
<protein>
    <submittedName>
        <fullName evidence="12">Precorrin-3B C(17)-methyltransferase</fullName>
        <ecNumber evidence="12">2.1.1.131</ecNumber>
    </submittedName>
</protein>
<feature type="domain" description="Tetrapyrrole methylase" evidence="10">
    <location>
        <begin position="4"/>
        <end position="215"/>
    </location>
</feature>
<evidence type="ECO:0000256" key="1">
    <source>
        <dbReference type="ARBA" id="ARBA00004953"/>
    </source>
</evidence>
<dbReference type="EC" id="2.1.1.131" evidence="12"/>
<dbReference type="Pfam" id="PF00590">
    <property type="entry name" value="TP_methylase"/>
    <property type="match status" value="1"/>
</dbReference>
<dbReference type="NCBIfam" id="TIGR01466">
    <property type="entry name" value="cobJ_cbiH"/>
    <property type="match status" value="1"/>
</dbReference>
<keyword evidence="13" id="KW-1185">Reference proteome</keyword>
<dbReference type="InterPro" id="IPR006067">
    <property type="entry name" value="NO2/SO3_Rdtase_4Fe4S_dom"/>
</dbReference>
<dbReference type="PANTHER" id="PTHR47036:SF1">
    <property type="entry name" value="COBALT-FACTOR III C(17)-METHYLTRANSFERASE-RELATED"/>
    <property type="match status" value="1"/>
</dbReference>
<dbReference type="SUPFAM" id="SSF53790">
    <property type="entry name" value="Tetrapyrrole methylase"/>
    <property type="match status" value="1"/>
</dbReference>
<dbReference type="SUPFAM" id="SSF56014">
    <property type="entry name" value="Nitrite and sulphite reductase 4Fe-4S domain-like"/>
    <property type="match status" value="1"/>
</dbReference>
<sequence length="530" mass="58387">MAGKLLIVGFGPGSFEHITKRAQEAIQESDCVIGYKTYVELIQNLLSNQEIISTGMAEEVTRAQAAVRLAEEGKKVAVISSGDAGVYGMAGLIYEVLVEKGWSEETGVEVEVIPGISAINSCAALLGAPVMHDACTISLSDHLTPWDLIAKRIEAAAQADFVIALYNPKSGRRTRQIAEAQKILLKYRSPETPVGLVKSAFREKQDIVMTNLKEMLDHEIGMLTTVMIGNSSTFLYGSKMITPRGYQRKYTLDSEVQPLKPHERLRHENEPWALHQGKQEESPLSLAMEALKKVKAEKAAALDTTGVGRAYNPVESIFELAVSPGVVNKKFTPEQMMALAEVVGQKGTMEYTPHHQILLRIPTSSPDKVTEKLRNVNLSLSPTGDVLVVKACDFCDGEKRDSIPYAEKIQEKLGGMDLPKELMIGFNGCGMACYGAVKEDIGIVYRKGKFDLFLGAKTVGRTAHAGQPVAEGIEPEDIVEVIENIVWEYKEKGHPNERFYKFFKRVREVQGFKHKDIAPNIQIEPAPCGE</sequence>
<dbReference type="InterPro" id="IPR045854">
    <property type="entry name" value="NO2/SO3_Rdtase_4Fe4S_sf"/>
</dbReference>
<dbReference type="InterPro" id="IPR051810">
    <property type="entry name" value="Precorrin_MeTrfase"/>
</dbReference>
<keyword evidence="2" id="KW-0004">4Fe-4S</keyword>
<feature type="domain" description="Nitrite/sulphite reductase 4Fe-4S" evidence="11">
    <location>
        <begin position="392"/>
        <end position="506"/>
    </location>
</feature>